<dbReference type="PANTHER" id="PTHR46603">
    <property type="entry name" value="ABSCISSION/NOCUT CHECKPOINT REGULATOR"/>
    <property type="match status" value="1"/>
</dbReference>
<dbReference type="AlphaFoldDB" id="A0A0B7KJS9"/>
<protein>
    <submittedName>
        <fullName evidence="2">Uncharacterized protein</fullName>
    </submittedName>
</protein>
<dbReference type="InterPro" id="IPR044553">
    <property type="entry name" value="Bbox1_ANCHR"/>
</dbReference>
<proteinExistence type="predicted"/>
<feature type="region of interest" description="Disordered" evidence="1">
    <location>
        <begin position="11"/>
        <end position="42"/>
    </location>
</feature>
<reference evidence="2" key="1">
    <citation type="submission" date="2015-01" db="EMBL/GenBank/DDBJ databases">
        <authorList>
            <person name="Durling Mikael"/>
        </authorList>
    </citation>
    <scope>NUCLEOTIDE SEQUENCE</scope>
</reference>
<name>A0A0B7KJS9_BIOOC</name>
<dbReference type="CDD" id="cd19817">
    <property type="entry name" value="Bbox1_ANCHR-like"/>
    <property type="match status" value="1"/>
</dbReference>
<organism evidence="2">
    <name type="scientific">Bionectria ochroleuca</name>
    <name type="common">Gliocladium roseum</name>
    <dbReference type="NCBI Taxonomy" id="29856"/>
    <lineage>
        <taxon>Eukaryota</taxon>
        <taxon>Fungi</taxon>
        <taxon>Dikarya</taxon>
        <taxon>Ascomycota</taxon>
        <taxon>Pezizomycotina</taxon>
        <taxon>Sordariomycetes</taxon>
        <taxon>Hypocreomycetidae</taxon>
        <taxon>Hypocreales</taxon>
        <taxon>Bionectriaceae</taxon>
        <taxon>Clonostachys</taxon>
    </lineage>
</organism>
<dbReference type="SUPFAM" id="SSF57845">
    <property type="entry name" value="B-box zinc-binding domain"/>
    <property type="match status" value="1"/>
</dbReference>
<feature type="region of interest" description="Disordered" evidence="1">
    <location>
        <begin position="105"/>
        <end position="207"/>
    </location>
</feature>
<feature type="compositionally biased region" description="Low complexity" evidence="1">
    <location>
        <begin position="153"/>
        <end position="166"/>
    </location>
</feature>
<dbReference type="PANTHER" id="PTHR46603:SF1">
    <property type="entry name" value="ABSCISSION_NOCUT CHECKPOINT REGULATOR"/>
    <property type="match status" value="1"/>
</dbReference>
<feature type="non-terminal residue" evidence="2">
    <location>
        <position position="1"/>
    </location>
</feature>
<feature type="compositionally biased region" description="Low complexity" evidence="1">
    <location>
        <begin position="173"/>
        <end position="194"/>
    </location>
</feature>
<gene>
    <name evidence="2" type="ORF">BN869_000013936_1</name>
</gene>
<evidence type="ECO:0000256" key="1">
    <source>
        <dbReference type="SAM" id="MobiDB-lite"/>
    </source>
</evidence>
<dbReference type="EMBL" id="CDPU01000173">
    <property type="protein sequence ID" value="CEO57878.1"/>
    <property type="molecule type" value="Genomic_DNA"/>
</dbReference>
<evidence type="ECO:0000313" key="2">
    <source>
        <dbReference type="EMBL" id="CEO57878.1"/>
    </source>
</evidence>
<accession>A0A0B7KJS9</accession>
<feature type="compositionally biased region" description="Basic and acidic residues" evidence="1">
    <location>
        <begin position="118"/>
        <end position="134"/>
    </location>
</feature>
<dbReference type="Pfam" id="PF22586">
    <property type="entry name" value="ANCHR-like_BBOX"/>
    <property type="match status" value="1"/>
</dbReference>
<feature type="non-terminal residue" evidence="2">
    <location>
        <position position="277"/>
    </location>
</feature>
<sequence length="277" mass="30284">NKDKALLDRLAALRGSSPSTKTEPPVKAPRHQGKMPWPPVSKLDGIKHRHHHLLRHPHKYTRGTTLPLQIDSAGRILGVEKDDGKKTTKEVDHVIARFRDEIEVEPAIAASNGDDREDTNKTQEPRESSKEDSRQTSAPAANLDLPSVPQDLTSSNTPASPSSNTPDDITARLSALRGSSASPSLSIPSVPSSKSAKEPKQLTSRTNYTDGHMSSWCTVCLEDATLKCLGCDDGEPYCVRCWRKMHIGPAAAFDDRDHNAVYFARDGKKEKRVAIGA</sequence>